<dbReference type="HOGENOM" id="CLU_016107_2_1_5"/>
<dbReference type="KEGG" id="sch:Sphch_2115"/>
<protein>
    <submittedName>
        <fullName evidence="2">Amidohydrolase 3</fullName>
    </submittedName>
</protein>
<dbReference type="Pfam" id="PF07969">
    <property type="entry name" value="Amidohydro_3"/>
    <property type="match status" value="2"/>
</dbReference>
<dbReference type="RefSeq" id="WP_013848030.1">
    <property type="nucleotide sequence ID" value="NC_015593.1"/>
</dbReference>
<name>F6EW92_SPHCR</name>
<feature type="domain" description="Amidohydrolase 3" evidence="1">
    <location>
        <begin position="464"/>
        <end position="550"/>
    </location>
</feature>
<dbReference type="SUPFAM" id="SSF51556">
    <property type="entry name" value="Metallo-dependent hydrolases"/>
    <property type="match status" value="1"/>
</dbReference>
<gene>
    <name evidence="2" type="ORF">Sphch_2115</name>
</gene>
<dbReference type="GO" id="GO:0016812">
    <property type="term" value="F:hydrolase activity, acting on carbon-nitrogen (but not peptide) bonds, in cyclic amides"/>
    <property type="evidence" value="ECO:0007669"/>
    <property type="project" value="TreeGrafter"/>
</dbReference>
<reference evidence="2 3" key="1">
    <citation type="submission" date="2011-05" db="EMBL/GenBank/DDBJ databases">
        <title>Complete sequence of chromosome 1 of Sphingobium chlorophenolicum L-1.</title>
        <authorList>
            <consortium name="US DOE Joint Genome Institute"/>
            <person name="Lucas S."/>
            <person name="Han J."/>
            <person name="Lapidus A."/>
            <person name="Cheng J.-F."/>
            <person name="Goodwin L."/>
            <person name="Pitluck S."/>
            <person name="Peters L."/>
            <person name="Daligault H."/>
            <person name="Han C."/>
            <person name="Tapia R."/>
            <person name="Land M."/>
            <person name="Hauser L."/>
            <person name="Kyrpides N."/>
            <person name="Ivanova N."/>
            <person name="Pagani I."/>
            <person name="Turner P."/>
            <person name="Copley S."/>
            <person name="Woyke T."/>
        </authorList>
    </citation>
    <scope>NUCLEOTIDE SEQUENCE [LARGE SCALE GENOMIC DNA]</scope>
    <source>
        <strain evidence="2 3">L-1</strain>
    </source>
</reference>
<dbReference type="InterPro" id="IPR032466">
    <property type="entry name" value="Metal_Hydrolase"/>
</dbReference>
<keyword evidence="3" id="KW-1185">Reference proteome</keyword>
<evidence type="ECO:0000313" key="2">
    <source>
        <dbReference type="EMBL" id="AEG49786.1"/>
    </source>
</evidence>
<dbReference type="SUPFAM" id="SSF51338">
    <property type="entry name" value="Composite domain of metallo-dependent hydrolases"/>
    <property type="match status" value="2"/>
</dbReference>
<feature type="domain" description="Amidohydrolase 3" evidence="1">
    <location>
        <begin position="44"/>
        <end position="196"/>
    </location>
</feature>
<dbReference type="InterPro" id="IPR050378">
    <property type="entry name" value="Metallo-dep_Hydrolases_sf"/>
</dbReference>
<evidence type="ECO:0000259" key="1">
    <source>
        <dbReference type="Pfam" id="PF07969"/>
    </source>
</evidence>
<dbReference type="PANTHER" id="PTHR11647">
    <property type="entry name" value="HYDRANTOINASE/DIHYDROPYRIMIDINASE FAMILY MEMBER"/>
    <property type="match status" value="1"/>
</dbReference>
<dbReference type="GO" id="GO:0005829">
    <property type="term" value="C:cytosol"/>
    <property type="evidence" value="ECO:0007669"/>
    <property type="project" value="TreeGrafter"/>
</dbReference>
<organism evidence="2 3">
    <name type="scientific">Sphingobium chlorophenolicum L-1</name>
    <dbReference type="NCBI Taxonomy" id="690566"/>
    <lineage>
        <taxon>Bacteria</taxon>
        <taxon>Pseudomonadati</taxon>
        <taxon>Pseudomonadota</taxon>
        <taxon>Alphaproteobacteria</taxon>
        <taxon>Sphingomonadales</taxon>
        <taxon>Sphingomonadaceae</taxon>
        <taxon>Sphingobium</taxon>
    </lineage>
</organism>
<dbReference type="STRING" id="690566.Sphch_2115"/>
<keyword evidence="2" id="KW-0378">Hydrolase</keyword>
<dbReference type="AlphaFoldDB" id="F6EW92"/>
<dbReference type="InterPro" id="IPR013108">
    <property type="entry name" value="Amidohydro_3"/>
</dbReference>
<dbReference type="Gene3D" id="3.20.20.140">
    <property type="entry name" value="Metal-dependent hydrolases"/>
    <property type="match status" value="1"/>
</dbReference>
<proteinExistence type="predicted"/>
<dbReference type="EMBL" id="CP002798">
    <property type="protein sequence ID" value="AEG49786.1"/>
    <property type="molecule type" value="Genomic_DNA"/>
</dbReference>
<dbReference type="InterPro" id="IPR011059">
    <property type="entry name" value="Metal-dep_hydrolase_composite"/>
</dbReference>
<accession>F6EW92</accession>
<sequence>MPYNIVVRGGIVIDGTGNDRFVGDIGISDGRITKIGDIPERGAREIDATGLIVAPGVVDLHTHYDAQLHWDPYCTASGWHGTTSVMLGNCGFGFAPVRPGDSHRYMLMMENTEQVPYDAMKRTMSWDWETFPQWLDHLRQLPKGVNVATYLPMNALLSYVVGADEAKTRSATESERAEMRRILNEAMDAGACGFSFSFLGAEGNSHVDYDQTPMPTDVMDPQEAYLLADVLGERGEGAIQVIVEFPNVAGARRDVVEELARRSKRPVFHNIIVAGTDLEVHREVMDWIDKANAKGLDIWSQGFTFRKPLDIDPLNYNNWDSSPIFRELSAAHSRDDKVALVRSAEFRNRFESTYGPNTLSSRRSLERFILMHSGPASRFEQFEGKYLPEIAEEQGRTVAQVFLDILDESGFDCMFSNPLTGLDDGESVADVTRHPKVLPGLSDGGAHSKHGNGGFWSTDMIILLTRETNQMSLEDLHAALSARNARAAGFTDRGTLKVGSYADIMIYDHATIHYEPQLPYERVYDLPGGDWRKVKRAVGMRYVLVNGEVTMVDGVETGATPGLLLSVS</sequence>
<dbReference type="PANTHER" id="PTHR11647:SF1">
    <property type="entry name" value="COLLAPSIN RESPONSE MEDIATOR PROTEIN"/>
    <property type="match status" value="1"/>
</dbReference>
<evidence type="ECO:0000313" key="3">
    <source>
        <dbReference type="Proteomes" id="UP000007150"/>
    </source>
</evidence>
<dbReference type="Proteomes" id="UP000007150">
    <property type="component" value="Chromosome 1"/>
</dbReference>